<keyword evidence="1" id="KW-0732">Signal</keyword>
<feature type="chain" id="PRO_5040315713" description="Elicitin" evidence="1">
    <location>
        <begin position="21"/>
        <end position="112"/>
    </location>
</feature>
<reference evidence="2" key="1">
    <citation type="journal article" date="2020" name="Fungal Divers.">
        <title>Resolving the Mortierellaceae phylogeny through synthesis of multi-gene phylogenetics and phylogenomics.</title>
        <authorList>
            <person name="Vandepol N."/>
            <person name="Liber J."/>
            <person name="Desiro A."/>
            <person name="Na H."/>
            <person name="Kennedy M."/>
            <person name="Barry K."/>
            <person name="Grigoriev I.V."/>
            <person name="Miller A.N."/>
            <person name="O'Donnell K."/>
            <person name="Stajich J.E."/>
            <person name="Bonito G."/>
        </authorList>
    </citation>
    <scope>NUCLEOTIDE SEQUENCE</scope>
    <source>
        <strain evidence="2">KOD1015</strain>
    </source>
</reference>
<feature type="non-terminal residue" evidence="2">
    <location>
        <position position="112"/>
    </location>
</feature>
<dbReference type="EMBL" id="JAABOA010000116">
    <property type="protein sequence ID" value="KAF9585822.1"/>
    <property type="molecule type" value="Genomic_DNA"/>
</dbReference>
<feature type="signal peptide" evidence="1">
    <location>
        <begin position="1"/>
        <end position="20"/>
    </location>
</feature>
<keyword evidence="3" id="KW-1185">Reference proteome</keyword>
<gene>
    <name evidence="2" type="ORF">BGW38_000575</name>
</gene>
<dbReference type="OrthoDB" id="2425453at2759"/>
<evidence type="ECO:0000313" key="2">
    <source>
        <dbReference type="EMBL" id="KAF9585822.1"/>
    </source>
</evidence>
<accession>A0A9P6KIC3</accession>
<evidence type="ECO:0000313" key="3">
    <source>
        <dbReference type="Proteomes" id="UP000780801"/>
    </source>
</evidence>
<organism evidence="2 3">
    <name type="scientific">Lunasporangiospora selenospora</name>
    <dbReference type="NCBI Taxonomy" id="979761"/>
    <lineage>
        <taxon>Eukaryota</taxon>
        <taxon>Fungi</taxon>
        <taxon>Fungi incertae sedis</taxon>
        <taxon>Mucoromycota</taxon>
        <taxon>Mortierellomycotina</taxon>
        <taxon>Mortierellomycetes</taxon>
        <taxon>Mortierellales</taxon>
        <taxon>Mortierellaceae</taxon>
        <taxon>Lunasporangiospora</taxon>
    </lineage>
</organism>
<protein>
    <recommendedName>
        <fullName evidence="4">Elicitin</fullName>
    </recommendedName>
</protein>
<dbReference type="Proteomes" id="UP000780801">
    <property type="component" value="Unassembled WGS sequence"/>
</dbReference>
<dbReference type="AlphaFoldDB" id="A0A9P6KIC3"/>
<evidence type="ECO:0000256" key="1">
    <source>
        <dbReference type="SAM" id="SignalP"/>
    </source>
</evidence>
<evidence type="ECO:0008006" key="4">
    <source>
        <dbReference type="Google" id="ProtNLM"/>
    </source>
</evidence>
<proteinExistence type="predicted"/>
<sequence>MKFTFSLIAIAAAALSTADAALSEGCSTYINGLSAATNPLAKCRVYTALGFPGITGTADHDTVKFQKVIDTYCAQPACTTEQYAGVMKDLQTNCGADMIPANDGDLSTVLYM</sequence>
<name>A0A9P6KIC3_9FUNG</name>
<comment type="caution">
    <text evidence="2">The sequence shown here is derived from an EMBL/GenBank/DDBJ whole genome shotgun (WGS) entry which is preliminary data.</text>
</comment>